<evidence type="ECO:0000259" key="8">
    <source>
        <dbReference type="Pfam" id="PF03918"/>
    </source>
</evidence>
<evidence type="ECO:0000256" key="3">
    <source>
        <dbReference type="ARBA" id="ARBA00022723"/>
    </source>
</evidence>
<comment type="similarity">
    <text evidence="1 7">Belongs to the CcmH/CycL/Ccl2/NrfF family.</text>
</comment>
<keyword evidence="6 7" id="KW-0408">Iron</keyword>
<keyword evidence="5" id="KW-0201">Cytochrome c-type biogenesis</keyword>
<evidence type="ECO:0000256" key="7">
    <source>
        <dbReference type="RuleBase" id="RU364112"/>
    </source>
</evidence>
<dbReference type="CDD" id="cd16378">
    <property type="entry name" value="CcmH_N"/>
    <property type="match status" value="1"/>
</dbReference>
<dbReference type="PANTHER" id="PTHR47870">
    <property type="entry name" value="CYTOCHROME C-TYPE BIOGENESIS PROTEIN CCMH"/>
    <property type="match status" value="1"/>
</dbReference>
<sequence length="115" mass="13448">MSSELRCLVCQNQNLEDSNAELAQDLRDKVYKMVQRGDSKSQITDYMVERYGDFVLYRPPVKPSTYILWFSPLVLIAVGLFMLIRFIRRRTATADAPLSNEERERLQDILKEKDS</sequence>
<evidence type="ECO:0000256" key="5">
    <source>
        <dbReference type="ARBA" id="ARBA00022748"/>
    </source>
</evidence>
<evidence type="ECO:0000313" key="10">
    <source>
        <dbReference type="Proteomes" id="UP000509658"/>
    </source>
</evidence>
<evidence type="ECO:0000256" key="6">
    <source>
        <dbReference type="ARBA" id="ARBA00023004"/>
    </source>
</evidence>
<keyword evidence="7" id="KW-0472">Membrane</keyword>
<feature type="domain" description="CcmH/CycL/Ccl2/NrfF N-terminal" evidence="8">
    <location>
        <begin position="2"/>
        <end position="110"/>
    </location>
</feature>
<comment type="function">
    <text evidence="7">Possible subunit of a heme lyase.</text>
</comment>
<evidence type="ECO:0000256" key="4">
    <source>
        <dbReference type="ARBA" id="ARBA00022729"/>
    </source>
</evidence>
<gene>
    <name evidence="9" type="ORF">HUE57_16350</name>
</gene>
<keyword evidence="4 7" id="KW-0732">Signal</keyword>
<evidence type="ECO:0000256" key="1">
    <source>
        <dbReference type="ARBA" id="ARBA00010342"/>
    </source>
</evidence>
<dbReference type="KEGG" id="rev:HUE57_16350"/>
<keyword evidence="3 7" id="KW-0479">Metal-binding</keyword>
<name>A0A6N0I0X9_9GAMM</name>
<dbReference type="Pfam" id="PF03918">
    <property type="entry name" value="CcmH"/>
    <property type="match status" value="1"/>
</dbReference>
<keyword evidence="2 7" id="KW-0349">Heme</keyword>
<accession>A0A6N0I0X9</accession>
<dbReference type="InterPro" id="IPR051263">
    <property type="entry name" value="C-type_cytochrome_biogenesis"/>
</dbReference>
<feature type="transmembrane region" description="Helical" evidence="7">
    <location>
        <begin position="66"/>
        <end position="84"/>
    </location>
</feature>
<dbReference type="GO" id="GO:0017004">
    <property type="term" value="P:cytochrome complex assembly"/>
    <property type="evidence" value="ECO:0007669"/>
    <property type="project" value="UniProtKB-KW"/>
</dbReference>
<proteinExistence type="inferred from homology"/>
<organism evidence="9 10">
    <name type="scientific">Candidatus Reidiella endopervernicosa</name>
    <dbReference type="NCBI Taxonomy" id="2738883"/>
    <lineage>
        <taxon>Bacteria</taxon>
        <taxon>Pseudomonadati</taxon>
        <taxon>Pseudomonadota</taxon>
        <taxon>Gammaproteobacteria</taxon>
        <taxon>Candidatus Reidiella</taxon>
    </lineage>
</organism>
<keyword evidence="10" id="KW-1185">Reference proteome</keyword>
<keyword evidence="7" id="KW-1133">Transmembrane helix</keyword>
<dbReference type="GO" id="GO:0005886">
    <property type="term" value="C:plasma membrane"/>
    <property type="evidence" value="ECO:0007669"/>
    <property type="project" value="TreeGrafter"/>
</dbReference>
<dbReference type="AlphaFoldDB" id="A0A6N0I0X9"/>
<dbReference type="EMBL" id="CP054491">
    <property type="protein sequence ID" value="QKQ28317.1"/>
    <property type="molecule type" value="Genomic_DNA"/>
</dbReference>
<dbReference type="GO" id="GO:0046872">
    <property type="term" value="F:metal ion binding"/>
    <property type="evidence" value="ECO:0007669"/>
    <property type="project" value="UniProtKB-KW"/>
</dbReference>
<dbReference type="PANTHER" id="PTHR47870:SF1">
    <property type="entry name" value="CYTOCHROME C-TYPE BIOGENESIS PROTEIN CCMH"/>
    <property type="match status" value="1"/>
</dbReference>
<dbReference type="Gene3D" id="1.10.8.640">
    <property type="entry name" value="Cytochrome C biogenesis protein"/>
    <property type="match status" value="1"/>
</dbReference>
<evidence type="ECO:0000313" key="9">
    <source>
        <dbReference type="EMBL" id="QKQ28317.1"/>
    </source>
</evidence>
<dbReference type="InterPro" id="IPR038297">
    <property type="entry name" value="CcmH/CycL/NrfF/Ccl2_sf"/>
</dbReference>
<dbReference type="InterPro" id="IPR005616">
    <property type="entry name" value="CcmH/CycL/Ccl2/NrfF_N"/>
</dbReference>
<keyword evidence="7" id="KW-0812">Transmembrane</keyword>
<reference evidence="9 10" key="1">
    <citation type="submission" date="2020-05" db="EMBL/GenBank/DDBJ databases">
        <title>Horizontal transmission and recombination maintain forever young bacterial symbiont genomes.</title>
        <authorList>
            <person name="Russell S.L."/>
            <person name="Pepper-Tunick E."/>
            <person name="Svedberg J."/>
            <person name="Byrne A."/>
            <person name="Ruelas Castillo J."/>
            <person name="Vollmers C."/>
            <person name="Beinart R.A."/>
            <person name="Corbett-Detig R."/>
        </authorList>
    </citation>
    <scope>NUCLEOTIDE SEQUENCE [LARGE SCALE GENOMIC DNA]</scope>
    <source>
        <strain evidence="9">Santa_Monica_outfall</strain>
    </source>
</reference>
<protein>
    <recommendedName>
        <fullName evidence="7">Cytochrome c-type biogenesis protein</fullName>
    </recommendedName>
</protein>
<dbReference type="Proteomes" id="UP000509658">
    <property type="component" value="Chromosome"/>
</dbReference>
<dbReference type="FunFam" id="1.10.8.640:FF:000001">
    <property type="entry name" value="Cytochrome c-type biogenesis protein"/>
    <property type="match status" value="1"/>
</dbReference>
<evidence type="ECO:0000256" key="2">
    <source>
        <dbReference type="ARBA" id="ARBA00022617"/>
    </source>
</evidence>